<dbReference type="Gene3D" id="2.60.120.10">
    <property type="entry name" value="Jelly Rolls"/>
    <property type="match status" value="1"/>
</dbReference>
<organism evidence="2 3">
    <name type="scientific">Sphaerotilus mobilis</name>
    <dbReference type="NCBI Taxonomy" id="47994"/>
    <lineage>
        <taxon>Bacteria</taxon>
        <taxon>Pseudomonadati</taxon>
        <taxon>Pseudomonadota</taxon>
        <taxon>Betaproteobacteria</taxon>
        <taxon>Burkholderiales</taxon>
        <taxon>Sphaerotilaceae</taxon>
        <taxon>Sphaerotilus</taxon>
    </lineage>
</organism>
<name>A0A4Q7L9A6_9BURK</name>
<dbReference type="CDD" id="cd02209">
    <property type="entry name" value="cupin_XRE_C"/>
    <property type="match status" value="1"/>
</dbReference>
<evidence type="ECO:0000313" key="2">
    <source>
        <dbReference type="EMBL" id="RZS46675.1"/>
    </source>
</evidence>
<dbReference type="InterPro" id="IPR013096">
    <property type="entry name" value="Cupin_2"/>
</dbReference>
<evidence type="ECO:0000313" key="3">
    <source>
        <dbReference type="Proteomes" id="UP000293433"/>
    </source>
</evidence>
<evidence type="ECO:0000259" key="1">
    <source>
        <dbReference type="Pfam" id="PF07883"/>
    </source>
</evidence>
<reference evidence="2 3" key="1">
    <citation type="submission" date="2019-02" db="EMBL/GenBank/DDBJ databases">
        <title>Genomic Encyclopedia of Type Strains, Phase IV (KMG-IV): sequencing the most valuable type-strain genomes for metagenomic binning, comparative biology and taxonomic classification.</title>
        <authorList>
            <person name="Goeker M."/>
        </authorList>
    </citation>
    <scope>NUCLEOTIDE SEQUENCE [LARGE SCALE GENOMIC DNA]</scope>
    <source>
        <strain evidence="2 3">DSM 10617</strain>
    </source>
</reference>
<dbReference type="EMBL" id="SGWV01000015">
    <property type="protein sequence ID" value="RZS46675.1"/>
    <property type="molecule type" value="Genomic_DNA"/>
</dbReference>
<dbReference type="PANTHER" id="PTHR40112">
    <property type="entry name" value="H2HPP ISOMERASE"/>
    <property type="match status" value="1"/>
</dbReference>
<accession>A0A4Q7L9A6</accession>
<dbReference type="GO" id="GO:0051213">
    <property type="term" value="F:dioxygenase activity"/>
    <property type="evidence" value="ECO:0007669"/>
    <property type="project" value="UniProtKB-KW"/>
</dbReference>
<dbReference type="SUPFAM" id="SSF51182">
    <property type="entry name" value="RmlC-like cupins"/>
    <property type="match status" value="1"/>
</dbReference>
<protein>
    <submittedName>
        <fullName evidence="2">Quercetin dioxygenase-like cupin family protein</fullName>
    </submittedName>
</protein>
<feature type="domain" description="Cupin type-2" evidence="1">
    <location>
        <begin position="49"/>
        <end position="109"/>
    </location>
</feature>
<keyword evidence="3" id="KW-1185">Reference proteome</keyword>
<dbReference type="PANTHER" id="PTHR40112:SF1">
    <property type="entry name" value="H2HPP ISOMERASE"/>
    <property type="match status" value="1"/>
</dbReference>
<dbReference type="RefSeq" id="WP_130483905.1">
    <property type="nucleotide sequence ID" value="NZ_SGWV01000015.1"/>
</dbReference>
<keyword evidence="2" id="KW-0223">Dioxygenase</keyword>
<dbReference type="OrthoDB" id="122936at2"/>
<dbReference type="Proteomes" id="UP000293433">
    <property type="component" value="Unassembled WGS sequence"/>
</dbReference>
<gene>
    <name evidence="2" type="ORF">EV685_4094</name>
</gene>
<comment type="caution">
    <text evidence="2">The sequence shown here is derived from an EMBL/GenBank/DDBJ whole genome shotgun (WGS) entry which is preliminary data.</text>
</comment>
<keyword evidence="2" id="KW-0560">Oxidoreductase</keyword>
<dbReference type="AlphaFoldDB" id="A0A4Q7L9A6"/>
<dbReference type="Pfam" id="PF07883">
    <property type="entry name" value="Cupin_2"/>
    <property type="match status" value="1"/>
</dbReference>
<dbReference type="InterPro" id="IPR014710">
    <property type="entry name" value="RmlC-like_jellyroll"/>
</dbReference>
<sequence length="136" mass="14655">MSDHAHFLPFDTLPEVSRGNGIVNYPIAGRKQGARAMHTGITMLPVDVPAPPHVHNAEEQVTVLEGRVKIRLGEREQVCGRLDSTFIAAGVEHELVNVGDAPAWVLVVYGTPDVTRTFVATGETVAIGSDADRFTN</sequence>
<proteinExistence type="predicted"/>
<dbReference type="InterPro" id="IPR011051">
    <property type="entry name" value="RmlC_Cupin_sf"/>
</dbReference>
<dbReference type="InterPro" id="IPR052535">
    <property type="entry name" value="Bacilysin_H2HPP_isomerase"/>
</dbReference>